<dbReference type="Pfam" id="PF00001">
    <property type="entry name" value="7tm_1"/>
    <property type="match status" value="1"/>
</dbReference>
<feature type="transmembrane region" description="Helical" evidence="5">
    <location>
        <begin position="38"/>
        <end position="56"/>
    </location>
</feature>
<sequence>MKMFVLPTTICFIAAIFVTPPILFSIISNFSLRQETRFLLVANALASDLVYLFLYTMSSVCNMINIHIPRHMCVLLLFALAATYGGGVLTAVGMVVDTYLAILWPLHYLILLPPSRTKKLIALLWFSSCLFAGILFSVLYFTQEPVPCQYDMCSLPVILLMTLHGDKAIRLCHIFFIIAFILCFSMILCCYIFLCYKTRESGLWKGVSSRASVTFLMHHIILGSYFCPLLLLLTESLLYINEVIDLNTGMQITLTICNVLIVLPKGVSPYLYGFRYREIYRSLKLFCKFKRQSLGAPGNRCT</sequence>
<dbReference type="InterPro" id="IPR000276">
    <property type="entry name" value="GPCR_Rhodpsn"/>
</dbReference>
<evidence type="ECO:0000256" key="5">
    <source>
        <dbReference type="SAM" id="Phobius"/>
    </source>
</evidence>
<dbReference type="AlphaFoldDB" id="A0AAV7C8B3"/>
<feature type="transmembrane region" description="Helical" evidence="5">
    <location>
        <begin position="168"/>
        <end position="194"/>
    </location>
</feature>
<name>A0AAV7C8B3_ENGPU</name>
<evidence type="ECO:0000256" key="1">
    <source>
        <dbReference type="ARBA" id="ARBA00004370"/>
    </source>
</evidence>
<dbReference type="EMBL" id="WNYA01000003">
    <property type="protein sequence ID" value="KAG8580592.1"/>
    <property type="molecule type" value="Genomic_DNA"/>
</dbReference>
<dbReference type="GO" id="GO:0005549">
    <property type="term" value="F:odorant binding"/>
    <property type="evidence" value="ECO:0007669"/>
    <property type="project" value="TreeGrafter"/>
</dbReference>
<dbReference type="PANTHER" id="PTHR26451">
    <property type="entry name" value="G_PROTEIN_RECEP_F1_2 DOMAIN-CONTAINING PROTEIN"/>
    <property type="match status" value="1"/>
</dbReference>
<dbReference type="Proteomes" id="UP000824782">
    <property type="component" value="Unassembled WGS sequence"/>
</dbReference>
<feature type="transmembrane region" description="Helical" evidence="5">
    <location>
        <begin position="252"/>
        <end position="274"/>
    </location>
</feature>
<dbReference type="GO" id="GO:0016020">
    <property type="term" value="C:membrane"/>
    <property type="evidence" value="ECO:0007669"/>
    <property type="project" value="UniProtKB-SubCell"/>
</dbReference>
<comment type="subcellular location">
    <subcellularLocation>
        <location evidence="1">Membrane</location>
    </subcellularLocation>
</comment>
<keyword evidence="8" id="KW-1185">Reference proteome</keyword>
<proteinExistence type="predicted"/>
<feature type="transmembrane region" description="Helical" evidence="5">
    <location>
        <begin position="68"/>
        <end position="85"/>
    </location>
</feature>
<dbReference type="InterPro" id="IPR017452">
    <property type="entry name" value="GPCR_Rhodpsn_7TM"/>
</dbReference>
<dbReference type="CDD" id="cd00637">
    <property type="entry name" value="7tm_classA_rhodopsin-like"/>
    <property type="match status" value="1"/>
</dbReference>
<protein>
    <recommendedName>
        <fullName evidence="6">G-protein coupled receptors family 1 profile domain-containing protein</fullName>
    </recommendedName>
</protein>
<feature type="transmembrane region" description="Helical" evidence="5">
    <location>
        <begin position="12"/>
        <end position="32"/>
    </location>
</feature>
<evidence type="ECO:0000256" key="2">
    <source>
        <dbReference type="ARBA" id="ARBA00022692"/>
    </source>
</evidence>
<evidence type="ECO:0000259" key="6">
    <source>
        <dbReference type="PROSITE" id="PS50262"/>
    </source>
</evidence>
<keyword evidence="3 5" id="KW-1133">Transmembrane helix</keyword>
<dbReference type="InterPro" id="IPR052921">
    <property type="entry name" value="GPCR1_Superfamily_Member"/>
</dbReference>
<keyword evidence="4 5" id="KW-0472">Membrane</keyword>
<accession>A0AAV7C8B3</accession>
<evidence type="ECO:0000256" key="4">
    <source>
        <dbReference type="ARBA" id="ARBA00023136"/>
    </source>
</evidence>
<organism evidence="7 8">
    <name type="scientific">Engystomops pustulosus</name>
    <name type="common">Tungara frog</name>
    <name type="synonym">Physalaemus pustulosus</name>
    <dbReference type="NCBI Taxonomy" id="76066"/>
    <lineage>
        <taxon>Eukaryota</taxon>
        <taxon>Metazoa</taxon>
        <taxon>Chordata</taxon>
        <taxon>Craniata</taxon>
        <taxon>Vertebrata</taxon>
        <taxon>Euteleostomi</taxon>
        <taxon>Amphibia</taxon>
        <taxon>Batrachia</taxon>
        <taxon>Anura</taxon>
        <taxon>Neobatrachia</taxon>
        <taxon>Hyloidea</taxon>
        <taxon>Leptodactylidae</taxon>
        <taxon>Leiuperinae</taxon>
        <taxon>Engystomops</taxon>
    </lineage>
</organism>
<keyword evidence="2 5" id="KW-0812">Transmembrane</keyword>
<feature type="domain" description="G-protein coupled receptors family 1 profile" evidence="6">
    <location>
        <begin position="18"/>
        <end position="272"/>
    </location>
</feature>
<comment type="caution">
    <text evidence="7">The sequence shown here is derived from an EMBL/GenBank/DDBJ whole genome shotgun (WGS) entry which is preliminary data.</text>
</comment>
<feature type="transmembrane region" description="Helical" evidence="5">
    <location>
        <begin position="123"/>
        <end position="142"/>
    </location>
</feature>
<reference evidence="7" key="1">
    <citation type="thesis" date="2020" institute="ProQuest LLC" country="789 East Eisenhower Parkway, Ann Arbor, MI, USA">
        <title>Comparative Genomics and Chromosome Evolution.</title>
        <authorList>
            <person name="Mudd A.B."/>
        </authorList>
    </citation>
    <scope>NUCLEOTIDE SEQUENCE</scope>
    <source>
        <strain evidence="7">237g6f4</strain>
        <tissue evidence="7">Blood</tissue>
    </source>
</reference>
<gene>
    <name evidence="7" type="ORF">GDO81_007355</name>
</gene>
<dbReference type="Gene3D" id="1.20.1070.10">
    <property type="entry name" value="Rhodopsin 7-helix transmembrane proteins"/>
    <property type="match status" value="1"/>
</dbReference>
<feature type="transmembrane region" description="Helical" evidence="5">
    <location>
        <begin position="215"/>
        <end position="240"/>
    </location>
</feature>
<evidence type="ECO:0000313" key="7">
    <source>
        <dbReference type="EMBL" id="KAG8580592.1"/>
    </source>
</evidence>
<dbReference type="GO" id="GO:0004984">
    <property type="term" value="F:olfactory receptor activity"/>
    <property type="evidence" value="ECO:0007669"/>
    <property type="project" value="TreeGrafter"/>
</dbReference>
<dbReference type="PANTHER" id="PTHR26451:SF928">
    <property type="entry name" value="G-PROTEIN COUPLED RECEPTOR 148-RELATED"/>
    <property type="match status" value="1"/>
</dbReference>
<dbReference type="PROSITE" id="PS50262">
    <property type="entry name" value="G_PROTEIN_RECEP_F1_2"/>
    <property type="match status" value="1"/>
</dbReference>
<dbReference type="SUPFAM" id="SSF81321">
    <property type="entry name" value="Family A G protein-coupled receptor-like"/>
    <property type="match status" value="1"/>
</dbReference>
<evidence type="ECO:0000313" key="8">
    <source>
        <dbReference type="Proteomes" id="UP000824782"/>
    </source>
</evidence>
<evidence type="ECO:0000256" key="3">
    <source>
        <dbReference type="ARBA" id="ARBA00022989"/>
    </source>
</evidence>
<dbReference type="GO" id="GO:0004930">
    <property type="term" value="F:G protein-coupled receptor activity"/>
    <property type="evidence" value="ECO:0007669"/>
    <property type="project" value="InterPro"/>
</dbReference>